<dbReference type="SUPFAM" id="SSF53448">
    <property type="entry name" value="Nucleotide-diphospho-sugar transferases"/>
    <property type="match status" value="1"/>
</dbReference>
<organism evidence="16 17">
    <name type="scientific">Phreatobacter aquaticus</name>
    <dbReference type="NCBI Taxonomy" id="2570229"/>
    <lineage>
        <taxon>Bacteria</taxon>
        <taxon>Pseudomonadati</taxon>
        <taxon>Pseudomonadota</taxon>
        <taxon>Alphaproteobacteria</taxon>
        <taxon>Hyphomicrobiales</taxon>
        <taxon>Phreatobacteraceae</taxon>
        <taxon>Phreatobacter</taxon>
    </lineage>
</organism>
<keyword evidence="8 14" id="KW-0808">Transferase</keyword>
<evidence type="ECO:0000256" key="12">
    <source>
        <dbReference type="ARBA" id="ARBA00023239"/>
    </source>
</evidence>
<comment type="similarity">
    <text evidence="14">In the C-terminal section; belongs to the IspF family.</text>
</comment>
<dbReference type="GO" id="GO:0050518">
    <property type="term" value="F:2-C-methyl-D-erythritol 4-phosphate cytidylyltransferase activity"/>
    <property type="evidence" value="ECO:0007669"/>
    <property type="project" value="UniProtKB-UniRule"/>
</dbReference>
<comment type="catalytic activity">
    <reaction evidence="1 14">
        <text>4-CDP-2-C-methyl-D-erythritol 2-phosphate = 2-C-methyl-D-erythritol 2,4-cyclic diphosphate + CMP</text>
        <dbReference type="Rhea" id="RHEA:23864"/>
        <dbReference type="ChEBI" id="CHEBI:57919"/>
        <dbReference type="ChEBI" id="CHEBI:58483"/>
        <dbReference type="ChEBI" id="CHEBI:60377"/>
        <dbReference type="EC" id="4.6.1.12"/>
    </reaction>
</comment>
<comment type="similarity">
    <text evidence="14">In the N-terminal section; belongs to the IspD/TarI cytidylyltransferase family. IspD subfamily.</text>
</comment>
<comment type="similarity">
    <text evidence="6">Belongs to the IspF family.</text>
</comment>
<feature type="binding site" evidence="14">
    <location>
        <begin position="297"/>
        <end position="299"/>
    </location>
    <ligand>
        <name>4-CDP-2-C-methyl-D-erythritol 2-phosphate</name>
        <dbReference type="ChEBI" id="CHEBI:57919"/>
    </ligand>
</feature>
<dbReference type="Pfam" id="PF02542">
    <property type="entry name" value="YgbB"/>
    <property type="match status" value="1"/>
</dbReference>
<accession>A0A4D7QPJ4</accession>
<proteinExistence type="inferred from homology"/>
<evidence type="ECO:0000313" key="16">
    <source>
        <dbReference type="EMBL" id="QCK87479.1"/>
    </source>
</evidence>
<feature type="binding site" evidence="14">
    <location>
        <begin position="275"/>
        <end position="276"/>
    </location>
    <ligand>
        <name>4-CDP-2-C-methyl-D-erythritol 2-phosphate</name>
        <dbReference type="ChEBI" id="CHEBI:57919"/>
    </ligand>
</feature>
<feature type="site" description="Transition state stabilizer" evidence="14">
    <location>
        <position position="374"/>
    </location>
</feature>
<keyword evidence="17" id="KW-1185">Reference proteome</keyword>
<dbReference type="InterPro" id="IPR036571">
    <property type="entry name" value="MECDP_synthase_sf"/>
</dbReference>
<dbReference type="HAMAP" id="MF_00107">
    <property type="entry name" value="IspF"/>
    <property type="match status" value="1"/>
</dbReference>
<dbReference type="NCBIfam" id="NF006899">
    <property type="entry name" value="PRK09382.1"/>
    <property type="match status" value="1"/>
</dbReference>
<comment type="cofactor">
    <cofactor evidence="3 14">
        <name>a divalent metal cation</name>
        <dbReference type="ChEBI" id="CHEBI:60240"/>
    </cofactor>
</comment>
<dbReference type="CDD" id="cd02516">
    <property type="entry name" value="CDP-ME_synthetase"/>
    <property type="match status" value="1"/>
</dbReference>
<dbReference type="HAMAP" id="MF_00108">
    <property type="entry name" value="IspD"/>
    <property type="match status" value="1"/>
</dbReference>
<comment type="caution">
    <text evidence="14">Lacks conserved residue(s) required for the propagation of feature annotation.</text>
</comment>
<dbReference type="PANTHER" id="PTHR43181:SF1">
    <property type="entry name" value="2-C-METHYL-D-ERYTHRITOL 2,4-CYCLODIPHOSPHATE SYNTHASE, CHLOROPLASTIC"/>
    <property type="match status" value="1"/>
</dbReference>
<feature type="region of interest" description="2-C-methyl-D-erythritol 2,4-cyclodiphosphate synthase" evidence="14">
    <location>
        <begin position="243"/>
        <end position="400"/>
    </location>
</feature>
<dbReference type="InterPro" id="IPR034683">
    <property type="entry name" value="IspD/TarI"/>
</dbReference>
<comment type="catalytic activity">
    <reaction evidence="2 14">
        <text>2-C-methyl-D-erythritol 4-phosphate + CTP + H(+) = 4-CDP-2-C-methyl-D-erythritol + diphosphate</text>
        <dbReference type="Rhea" id="RHEA:13429"/>
        <dbReference type="ChEBI" id="CHEBI:15378"/>
        <dbReference type="ChEBI" id="CHEBI:33019"/>
        <dbReference type="ChEBI" id="CHEBI:37563"/>
        <dbReference type="ChEBI" id="CHEBI:57823"/>
        <dbReference type="ChEBI" id="CHEBI:58262"/>
        <dbReference type="EC" id="2.7.7.60"/>
    </reaction>
</comment>
<dbReference type="OrthoDB" id="9804336at2"/>
<dbReference type="PROSITE" id="PS01295">
    <property type="entry name" value="ISPD"/>
    <property type="match status" value="1"/>
</dbReference>
<dbReference type="KEGG" id="paqt:E8L99_17795"/>
<dbReference type="Pfam" id="PF01128">
    <property type="entry name" value="IspD"/>
    <property type="match status" value="1"/>
</dbReference>
<keyword evidence="10 14" id="KW-0479">Metal-binding</keyword>
<evidence type="ECO:0000256" key="13">
    <source>
        <dbReference type="ARBA" id="ARBA00023268"/>
    </source>
</evidence>
<dbReference type="EC" id="4.6.1.12" evidence="14"/>
<evidence type="ECO:0000256" key="4">
    <source>
        <dbReference type="ARBA" id="ARBA00004709"/>
    </source>
</evidence>
<dbReference type="SUPFAM" id="SSF69765">
    <property type="entry name" value="IpsF-like"/>
    <property type="match status" value="1"/>
</dbReference>
<dbReference type="InterPro" id="IPR020555">
    <property type="entry name" value="MECDP_synthase_CS"/>
</dbReference>
<dbReference type="EC" id="2.7.7.60" evidence="14"/>
<evidence type="ECO:0000256" key="7">
    <source>
        <dbReference type="ARBA" id="ARBA00009789"/>
    </source>
</evidence>
<keyword evidence="13 14" id="KW-0511">Multifunctional enzyme</keyword>
<dbReference type="RefSeq" id="WP_137100808.1">
    <property type="nucleotide sequence ID" value="NZ_CP039865.1"/>
</dbReference>
<dbReference type="InterPro" id="IPR018294">
    <property type="entry name" value="ISPD_synthase_CS"/>
</dbReference>
<feature type="region of interest" description="2-C-methyl-D-erythritol 4-phosphate cytidylyltransferase" evidence="14">
    <location>
        <begin position="1"/>
        <end position="242"/>
    </location>
</feature>
<dbReference type="FunFam" id="3.90.550.10:FF:000003">
    <property type="entry name" value="2-C-methyl-D-erythritol 4-phosphate cytidylyltransferase"/>
    <property type="match status" value="1"/>
</dbReference>
<feature type="binding site" evidence="14">
    <location>
        <begin position="373"/>
        <end position="376"/>
    </location>
    <ligand>
        <name>4-CDP-2-C-methyl-D-erythritol 2-phosphate</name>
        <dbReference type="ChEBI" id="CHEBI:57919"/>
    </ligand>
</feature>
<dbReference type="Proteomes" id="UP000298588">
    <property type="component" value="Chromosome"/>
</dbReference>
<feature type="binding site" evidence="14">
    <location>
        <position position="283"/>
    </location>
    <ligand>
        <name>a divalent metal cation</name>
        <dbReference type="ChEBI" id="CHEBI:60240"/>
    </ligand>
</feature>
<feature type="binding site" evidence="14">
    <location>
        <position position="251"/>
    </location>
    <ligand>
        <name>a divalent metal cation</name>
        <dbReference type="ChEBI" id="CHEBI:60240"/>
    </ligand>
</feature>
<name>A0A4D7QPJ4_9HYPH</name>
<feature type="site" description="Transition state stabilizer" evidence="14">
    <location>
        <position position="275"/>
    </location>
</feature>
<dbReference type="GO" id="GO:0046872">
    <property type="term" value="F:metal ion binding"/>
    <property type="evidence" value="ECO:0007669"/>
    <property type="project" value="UniProtKB-KW"/>
</dbReference>
<keyword evidence="11 14" id="KW-0414">Isoprene biosynthesis</keyword>
<dbReference type="InterPro" id="IPR026596">
    <property type="entry name" value="IspD/F"/>
</dbReference>
<evidence type="ECO:0000256" key="8">
    <source>
        <dbReference type="ARBA" id="ARBA00022679"/>
    </source>
</evidence>
<feature type="binding site" evidence="14">
    <location>
        <begin position="249"/>
        <end position="251"/>
    </location>
    <ligand>
        <name>4-CDP-2-C-methyl-D-erythritol 2-phosphate</name>
        <dbReference type="ChEBI" id="CHEBI:57919"/>
    </ligand>
</feature>
<evidence type="ECO:0000256" key="5">
    <source>
        <dbReference type="ARBA" id="ARBA00004787"/>
    </source>
</evidence>
<feature type="binding site" evidence="14">
    <location>
        <position position="380"/>
    </location>
    <ligand>
        <name>4-CDP-2-C-methyl-D-erythritol 2-phosphate</name>
        <dbReference type="ChEBI" id="CHEBI:57919"/>
    </ligand>
</feature>
<dbReference type="AlphaFoldDB" id="A0A4D7QPJ4"/>
<dbReference type="EMBL" id="CP039865">
    <property type="protein sequence ID" value="QCK87479.1"/>
    <property type="molecule type" value="Genomic_DNA"/>
</dbReference>
<feature type="site" description="Positions MEP for the nucleophilic attack" evidence="14">
    <location>
        <position position="216"/>
    </location>
</feature>
<comment type="similarity">
    <text evidence="7">Belongs to the IspD/TarI cytidylyltransferase family. IspD subfamily.</text>
</comment>
<dbReference type="GO" id="GO:0019288">
    <property type="term" value="P:isopentenyl diphosphate biosynthetic process, methylerythritol 4-phosphate pathway"/>
    <property type="evidence" value="ECO:0007669"/>
    <property type="project" value="UniProtKB-UniRule"/>
</dbReference>
<dbReference type="HAMAP" id="MF_01520">
    <property type="entry name" value="IspDF"/>
    <property type="match status" value="1"/>
</dbReference>
<evidence type="ECO:0000256" key="1">
    <source>
        <dbReference type="ARBA" id="ARBA00000200"/>
    </source>
</evidence>
<dbReference type="InterPro" id="IPR029044">
    <property type="entry name" value="Nucleotide-diphossugar_trans"/>
</dbReference>
<comment type="function">
    <text evidence="14">Bifunctional enzyme that catalyzes the formation of 4-diphosphocytidyl-2-C-methyl-D-erythritol from CTP and 2-C-methyl-D-erythritol 4-phosphate (MEP) (IspD), and catalyzes the conversion of 4-diphosphocytidyl-2-C-methyl-D-erythritol 2-phosphate (CDP-ME2P) to 2-C-methyl-D-erythritol 2,4-cyclodiphosphate (ME-CPP) with a corresponding release of cytidine 5-monophosphate (CMP) (IspF).</text>
</comment>
<evidence type="ECO:0000256" key="10">
    <source>
        <dbReference type="ARBA" id="ARBA00022723"/>
    </source>
</evidence>
<keyword evidence="12 14" id="KW-0456">Lyase</keyword>
<evidence type="ECO:0000256" key="3">
    <source>
        <dbReference type="ARBA" id="ARBA00001968"/>
    </source>
</evidence>
<dbReference type="Gene3D" id="3.90.550.10">
    <property type="entry name" value="Spore Coat Polysaccharide Biosynthesis Protein SpsA, Chain A"/>
    <property type="match status" value="1"/>
</dbReference>
<dbReference type="GO" id="GO:0016114">
    <property type="term" value="P:terpenoid biosynthetic process"/>
    <property type="evidence" value="ECO:0007669"/>
    <property type="project" value="InterPro"/>
</dbReference>
<keyword evidence="9 14" id="KW-0548">Nucleotidyltransferase</keyword>
<evidence type="ECO:0000256" key="14">
    <source>
        <dbReference type="HAMAP-Rule" id="MF_01520"/>
    </source>
</evidence>
<evidence type="ECO:0000259" key="15">
    <source>
        <dbReference type="Pfam" id="PF02542"/>
    </source>
</evidence>
<dbReference type="NCBIfam" id="TIGR00151">
    <property type="entry name" value="ispF"/>
    <property type="match status" value="1"/>
</dbReference>
<dbReference type="InterPro" id="IPR001228">
    <property type="entry name" value="IspD"/>
</dbReference>
<gene>
    <name evidence="14" type="primary">ispDF</name>
    <name evidence="16" type="ORF">E8L99_17795</name>
</gene>
<feature type="site" description="Transition state stabilizer" evidence="14">
    <location>
        <position position="19"/>
    </location>
</feature>
<comment type="pathway">
    <text evidence="5 14">Isoprenoid biosynthesis; isopentenyl diphosphate biosynthesis via DXP pathway; isopentenyl diphosphate from 1-deoxy-D-xylulose 5-phosphate: step 2/6.</text>
</comment>
<feature type="site" description="Positions MEP for the nucleophilic attack" evidence="14">
    <location>
        <position position="160"/>
    </location>
</feature>
<dbReference type="UniPathway" id="UPA00056">
    <property type="reaction ID" value="UER00093"/>
</dbReference>
<dbReference type="PROSITE" id="PS01350">
    <property type="entry name" value="ISPF"/>
    <property type="match status" value="1"/>
</dbReference>
<dbReference type="InterPro" id="IPR003526">
    <property type="entry name" value="MECDP_synthase"/>
</dbReference>
<feature type="domain" description="2-C-methyl-D-erythritol 2,4-cyclodiphosphate synthase" evidence="15">
    <location>
        <begin position="242"/>
        <end position="395"/>
    </location>
</feature>
<dbReference type="GO" id="GO:0008685">
    <property type="term" value="F:2-C-methyl-D-erythritol 2,4-cyclodiphosphate synthase activity"/>
    <property type="evidence" value="ECO:0007669"/>
    <property type="project" value="UniProtKB-UniRule"/>
</dbReference>
<reference evidence="16 17" key="1">
    <citation type="submission" date="2019-04" db="EMBL/GenBank/DDBJ databases">
        <title>Phreatobacter aquaticus sp. nov.</title>
        <authorList>
            <person name="Choi A."/>
            <person name="Baek K."/>
        </authorList>
    </citation>
    <scope>NUCLEOTIDE SEQUENCE [LARGE SCALE GENOMIC DNA]</scope>
    <source>
        <strain evidence="16 17">NMCR1094</strain>
    </source>
</reference>
<evidence type="ECO:0000256" key="6">
    <source>
        <dbReference type="ARBA" id="ARBA00008480"/>
    </source>
</evidence>
<sequence length="400" mass="40892">MNGTRQIAALVVAAGRGSRAGDGLPKQYRVLGGRPVLAHVLDAFMDHPAVGAVCVVIDAADEALFREAAGDHAARIITAHGGATRQASVAAGLAALGGSAKVPGIVLVHDGARPFVSHPLIDRAIGAIEAGHAAAVPGVAVTDTIKLVDGGSHVTETPDRSALRAIQTPQAFAFDALVDAHRAAAFAGTSVTDDAGVMEAAGHPVLVFEGDPGNIKLTYPADFEAAERRLGTPAMPPALDDIRIGQGYDVHAFGPGDHVMLGGIRIPHGQGVIAHSDGDVVLHAATDALLGAIADGDIGTHFPPSDPRWRGAASDQFLAHAAMLITKRGGRVAHLDITVVCEAPKVGPHRDAIRARIGEILGIGPDRVAIKATTSEKMGFTGRREGLAALAIATVRLPGA</sequence>
<feature type="binding site" evidence="14">
    <location>
        <position position="249"/>
    </location>
    <ligand>
        <name>a divalent metal cation</name>
        <dbReference type="ChEBI" id="CHEBI:60240"/>
    </ligand>
</feature>
<dbReference type="Gene3D" id="3.30.1330.50">
    <property type="entry name" value="2-C-methyl-D-erythritol 2,4-cyclodiphosphate synthase"/>
    <property type="match status" value="1"/>
</dbReference>
<dbReference type="CDD" id="cd00554">
    <property type="entry name" value="MECDP_synthase"/>
    <property type="match status" value="1"/>
</dbReference>
<protein>
    <recommendedName>
        <fullName evidence="14">Bifunctional enzyme IspD/IspF</fullName>
    </recommendedName>
    <domain>
        <recommendedName>
            <fullName evidence="14">2-C-methyl-D-erythritol 4-phosphate cytidylyltransferase</fullName>
            <ecNumber evidence="14">2.7.7.60</ecNumber>
        </recommendedName>
        <alternativeName>
            <fullName evidence="14">4-diphosphocytidyl-2C-methyl-D-erythritol synthase</fullName>
        </alternativeName>
        <alternativeName>
            <fullName evidence="14">MEP cytidylyltransferase</fullName>
            <shortName evidence="14">MCT</shortName>
        </alternativeName>
    </domain>
    <domain>
        <recommendedName>
            <fullName evidence="14">2-C-methyl-D-erythritol 2,4-cyclodiphosphate synthase</fullName>
            <shortName evidence="14">MECDP-synthase</shortName>
            <shortName evidence="14">MECPP-synthase</shortName>
            <shortName evidence="14">MECPS</shortName>
            <ecNumber evidence="14">4.6.1.12</ecNumber>
        </recommendedName>
    </domain>
</protein>
<feature type="site" description="Transition state stabilizer" evidence="14">
    <location>
        <position position="26"/>
    </location>
</feature>
<evidence type="ECO:0000256" key="11">
    <source>
        <dbReference type="ARBA" id="ARBA00023229"/>
    </source>
</evidence>
<comment type="pathway">
    <text evidence="4 14">Isoprenoid biosynthesis; isopentenyl diphosphate biosynthesis via DXP pathway; isopentenyl diphosphate from 1-deoxy-D-xylulose 5-phosphate: step 4/6.</text>
</comment>
<dbReference type="NCBIfam" id="TIGR00453">
    <property type="entry name" value="ispD"/>
    <property type="match status" value="1"/>
</dbReference>
<dbReference type="PANTHER" id="PTHR43181">
    <property type="entry name" value="2-C-METHYL-D-ERYTHRITOL 2,4-CYCLODIPHOSPHATE SYNTHASE, CHLOROPLASTIC"/>
    <property type="match status" value="1"/>
</dbReference>
<evidence type="ECO:0000256" key="9">
    <source>
        <dbReference type="ARBA" id="ARBA00022695"/>
    </source>
</evidence>
<feature type="binding site" evidence="14">
    <location>
        <position position="383"/>
    </location>
    <ligand>
        <name>4-CDP-2-C-methyl-D-erythritol 2-phosphate</name>
        <dbReference type="ChEBI" id="CHEBI:57919"/>
    </ligand>
</feature>
<evidence type="ECO:0000256" key="2">
    <source>
        <dbReference type="ARBA" id="ARBA00001282"/>
    </source>
</evidence>
<evidence type="ECO:0000313" key="17">
    <source>
        <dbReference type="Proteomes" id="UP000298588"/>
    </source>
</evidence>